<dbReference type="AlphaFoldDB" id="A0AAD5PCA1"/>
<evidence type="ECO:0000313" key="3">
    <source>
        <dbReference type="Proteomes" id="UP001209540"/>
    </source>
</evidence>
<sequence length="136" mass="15630">MDNDDEEVDMNIDLTGVIVSGFIGFFWVCIVTVIRKFEVGDSLFKALLYAFSSLFWGPPWIAGHILKFLLRCILECVWKDILRCPEYGCESSYCLYTFWKPIKNLLQVYISATTVFIISIFSFLICIEGITHGEDC</sequence>
<accession>A0AAD5PCA1</accession>
<reference evidence="2" key="1">
    <citation type="journal article" date="2022" name="IScience">
        <title>Evolution of zygomycete secretomes and the origins of terrestrial fungal ecologies.</title>
        <authorList>
            <person name="Chang Y."/>
            <person name="Wang Y."/>
            <person name="Mondo S."/>
            <person name="Ahrendt S."/>
            <person name="Andreopoulos W."/>
            <person name="Barry K."/>
            <person name="Beard J."/>
            <person name="Benny G.L."/>
            <person name="Blankenship S."/>
            <person name="Bonito G."/>
            <person name="Cuomo C."/>
            <person name="Desiro A."/>
            <person name="Gervers K.A."/>
            <person name="Hundley H."/>
            <person name="Kuo A."/>
            <person name="LaButti K."/>
            <person name="Lang B.F."/>
            <person name="Lipzen A."/>
            <person name="O'Donnell K."/>
            <person name="Pangilinan J."/>
            <person name="Reynolds N."/>
            <person name="Sandor L."/>
            <person name="Smith M.E."/>
            <person name="Tsang A."/>
            <person name="Grigoriev I.V."/>
            <person name="Stajich J.E."/>
            <person name="Spatafora J.W."/>
        </authorList>
    </citation>
    <scope>NUCLEOTIDE SEQUENCE</scope>
    <source>
        <strain evidence="2">RSA 2281</strain>
    </source>
</reference>
<dbReference type="EMBL" id="JAIXMP010000018">
    <property type="protein sequence ID" value="KAI9258847.1"/>
    <property type="molecule type" value="Genomic_DNA"/>
</dbReference>
<name>A0AAD5PCA1_9FUNG</name>
<evidence type="ECO:0000313" key="2">
    <source>
        <dbReference type="EMBL" id="KAI9258847.1"/>
    </source>
</evidence>
<reference evidence="2" key="2">
    <citation type="submission" date="2023-02" db="EMBL/GenBank/DDBJ databases">
        <authorList>
            <consortium name="DOE Joint Genome Institute"/>
            <person name="Mondo S.J."/>
            <person name="Chang Y."/>
            <person name="Wang Y."/>
            <person name="Ahrendt S."/>
            <person name="Andreopoulos W."/>
            <person name="Barry K."/>
            <person name="Beard J."/>
            <person name="Benny G.L."/>
            <person name="Blankenship S."/>
            <person name="Bonito G."/>
            <person name="Cuomo C."/>
            <person name="Desiro A."/>
            <person name="Gervers K.A."/>
            <person name="Hundley H."/>
            <person name="Kuo A."/>
            <person name="LaButti K."/>
            <person name="Lang B.F."/>
            <person name="Lipzen A."/>
            <person name="O'Donnell K."/>
            <person name="Pangilinan J."/>
            <person name="Reynolds N."/>
            <person name="Sandor L."/>
            <person name="Smith M.W."/>
            <person name="Tsang A."/>
            <person name="Grigoriev I.V."/>
            <person name="Stajich J.E."/>
            <person name="Spatafora J.W."/>
        </authorList>
    </citation>
    <scope>NUCLEOTIDE SEQUENCE</scope>
    <source>
        <strain evidence="2">RSA 2281</strain>
    </source>
</reference>
<keyword evidence="3" id="KW-1185">Reference proteome</keyword>
<keyword evidence="1" id="KW-1133">Transmembrane helix</keyword>
<feature type="transmembrane region" description="Helical" evidence="1">
    <location>
        <begin position="46"/>
        <end position="66"/>
    </location>
</feature>
<organism evidence="2 3">
    <name type="scientific">Phascolomyces articulosus</name>
    <dbReference type="NCBI Taxonomy" id="60185"/>
    <lineage>
        <taxon>Eukaryota</taxon>
        <taxon>Fungi</taxon>
        <taxon>Fungi incertae sedis</taxon>
        <taxon>Mucoromycota</taxon>
        <taxon>Mucoromycotina</taxon>
        <taxon>Mucoromycetes</taxon>
        <taxon>Mucorales</taxon>
        <taxon>Lichtheimiaceae</taxon>
        <taxon>Phascolomyces</taxon>
    </lineage>
</organism>
<proteinExistence type="predicted"/>
<protein>
    <recommendedName>
        <fullName evidence="4">Transmembrane protein</fullName>
    </recommendedName>
</protein>
<gene>
    <name evidence="2" type="ORF">BDA99DRAFT_514314</name>
</gene>
<comment type="caution">
    <text evidence="2">The sequence shown here is derived from an EMBL/GenBank/DDBJ whole genome shotgun (WGS) entry which is preliminary data.</text>
</comment>
<feature type="transmembrane region" description="Helical" evidence="1">
    <location>
        <begin position="106"/>
        <end position="127"/>
    </location>
</feature>
<dbReference type="Proteomes" id="UP001209540">
    <property type="component" value="Unassembled WGS sequence"/>
</dbReference>
<feature type="transmembrane region" description="Helical" evidence="1">
    <location>
        <begin position="12"/>
        <end position="34"/>
    </location>
</feature>
<keyword evidence="1" id="KW-0472">Membrane</keyword>
<evidence type="ECO:0008006" key="4">
    <source>
        <dbReference type="Google" id="ProtNLM"/>
    </source>
</evidence>
<keyword evidence="1" id="KW-0812">Transmembrane</keyword>
<evidence type="ECO:0000256" key="1">
    <source>
        <dbReference type="SAM" id="Phobius"/>
    </source>
</evidence>